<protein>
    <recommendedName>
        <fullName evidence="2">DUF4167 domain-containing protein</fullName>
    </recommendedName>
</protein>
<dbReference type="Pfam" id="PF13763">
    <property type="entry name" value="DUF4167"/>
    <property type="match status" value="1"/>
</dbReference>
<feature type="compositionally biased region" description="Low complexity" evidence="1">
    <location>
        <begin position="267"/>
        <end position="278"/>
    </location>
</feature>
<feature type="domain" description="DUF4167" evidence="2">
    <location>
        <begin position="17"/>
        <end position="90"/>
    </location>
</feature>
<feature type="region of interest" description="Disordered" evidence="1">
    <location>
        <begin position="88"/>
        <end position="286"/>
    </location>
</feature>
<feature type="compositionally biased region" description="Acidic residues" evidence="1">
    <location>
        <begin position="116"/>
        <end position="125"/>
    </location>
</feature>
<dbReference type="KEGG" id="rva:Rvan_2729"/>
<name>E3I814_RHOVT</name>
<organism evidence="3 4">
    <name type="scientific">Rhodomicrobium vannielii (strain ATCC 17100 / DSM 162 / LMG 4299 / NCIMB 10020 / ATH 3.1.1)</name>
    <dbReference type="NCBI Taxonomy" id="648757"/>
    <lineage>
        <taxon>Bacteria</taxon>
        <taxon>Pseudomonadati</taxon>
        <taxon>Pseudomonadota</taxon>
        <taxon>Alphaproteobacteria</taxon>
        <taxon>Hyphomicrobiales</taxon>
        <taxon>Hyphomicrobiaceae</taxon>
        <taxon>Rhodomicrobium</taxon>
    </lineage>
</organism>
<feature type="compositionally biased region" description="Polar residues" evidence="1">
    <location>
        <begin position="26"/>
        <end position="36"/>
    </location>
</feature>
<reference evidence="4" key="1">
    <citation type="journal article" date="2011" name="J. Bacteriol.">
        <title>Genome sequences of eight morphologically diverse alphaproteobacteria.</title>
        <authorList>
            <consortium name="US DOE Joint Genome Institute"/>
            <person name="Brown P.J."/>
            <person name="Kysela D.T."/>
            <person name="Buechlein A."/>
            <person name="Hemmerich C."/>
            <person name="Brun Y.V."/>
        </authorList>
    </citation>
    <scope>NUCLEOTIDE SEQUENCE [LARGE SCALE GENOMIC DNA]</scope>
    <source>
        <strain evidence="4">ATCC 17100 / ATH 3.1.1 / DSM 162 / LMG 4299</strain>
    </source>
</reference>
<keyword evidence="4" id="KW-1185">Reference proteome</keyword>
<dbReference type="AlphaFoldDB" id="E3I814"/>
<feature type="region of interest" description="Disordered" evidence="1">
    <location>
        <begin position="1"/>
        <end position="43"/>
    </location>
</feature>
<dbReference type="HOGENOM" id="CLU_069113_1_0_5"/>
<dbReference type="STRING" id="648757.Rvan_2729"/>
<sequence length="286" mass="31738">MTFDKTGPMRQGQQSRRGRNRGGRKPQNSISRNYESSGPDVKIRGTAMHIAEKYTSLARDAMASGDSVAAENYLQHAEHYNRIILAAQAQNPGGEQPVNGGSGRFGAQDAYSRDFDSDDDDDGEDFAPQQQRFQPLERNERAERPERNERPERVERPERAPRPERIERPERVERAERPERVPAYNQHQQPQPYIPQNAFPQFLQQPVVLPPQSSGGDESAPQPANGVANGEAYNGAPEGDPLPRRRRRRPIGEPAPVKTYTGRSGTAALSNAAPAVAATIDPKTDE</sequence>
<feature type="compositionally biased region" description="Low complexity" evidence="1">
    <location>
        <begin position="199"/>
        <end position="212"/>
    </location>
</feature>
<evidence type="ECO:0000256" key="1">
    <source>
        <dbReference type="SAM" id="MobiDB-lite"/>
    </source>
</evidence>
<dbReference type="Proteomes" id="UP000001399">
    <property type="component" value="Chromosome"/>
</dbReference>
<evidence type="ECO:0000313" key="4">
    <source>
        <dbReference type="Proteomes" id="UP000001399"/>
    </source>
</evidence>
<evidence type="ECO:0000259" key="2">
    <source>
        <dbReference type="Pfam" id="PF13763"/>
    </source>
</evidence>
<accession>E3I814</accession>
<feature type="compositionally biased region" description="Basic and acidic residues" evidence="1">
    <location>
        <begin position="135"/>
        <end position="180"/>
    </location>
</feature>
<dbReference type="InterPro" id="IPR025430">
    <property type="entry name" value="DUF4167"/>
</dbReference>
<dbReference type="eggNOG" id="COG5373">
    <property type="taxonomic scope" value="Bacteria"/>
</dbReference>
<evidence type="ECO:0000313" key="3">
    <source>
        <dbReference type="EMBL" id="ADP71940.1"/>
    </source>
</evidence>
<proteinExistence type="predicted"/>
<dbReference type="EMBL" id="CP002292">
    <property type="protein sequence ID" value="ADP71940.1"/>
    <property type="molecule type" value="Genomic_DNA"/>
</dbReference>
<gene>
    <name evidence="3" type="ordered locus">Rvan_2729</name>
</gene>